<proteinExistence type="predicted"/>
<dbReference type="SUPFAM" id="SSF51445">
    <property type="entry name" value="(Trans)glycosidases"/>
    <property type="match status" value="1"/>
</dbReference>
<comment type="caution">
    <text evidence="1">The sequence shown here is derived from an EMBL/GenBank/DDBJ whole genome shotgun (WGS) entry which is preliminary data.</text>
</comment>
<reference evidence="1 2" key="1">
    <citation type="submission" date="2016-09" db="EMBL/GenBank/DDBJ databases">
        <title>Couchioplanes caeruleus draft genome sequence.</title>
        <authorList>
            <person name="Sheehan J."/>
            <person name="Caffrey P."/>
        </authorList>
    </citation>
    <scope>NUCLEOTIDE SEQUENCE [LARGE SCALE GENOMIC DNA]</scope>
    <source>
        <strain evidence="1 2">DSM 43634</strain>
    </source>
</reference>
<organism evidence="1 2">
    <name type="scientific">Couchioplanes caeruleus subsp. caeruleus</name>
    <dbReference type="NCBI Taxonomy" id="56427"/>
    <lineage>
        <taxon>Bacteria</taxon>
        <taxon>Bacillati</taxon>
        <taxon>Actinomycetota</taxon>
        <taxon>Actinomycetes</taxon>
        <taxon>Micromonosporales</taxon>
        <taxon>Micromonosporaceae</taxon>
        <taxon>Couchioplanes</taxon>
    </lineage>
</organism>
<dbReference type="Gene3D" id="3.20.20.80">
    <property type="entry name" value="Glycosidases"/>
    <property type="match status" value="1"/>
</dbReference>
<gene>
    <name evidence="1" type="ORF">BG844_04695</name>
</gene>
<dbReference type="AlphaFoldDB" id="A0A1K0H123"/>
<protein>
    <submittedName>
        <fullName evidence="1">Uncharacterized protein</fullName>
    </submittedName>
</protein>
<name>A0A1K0H123_9ACTN</name>
<sequence length="301" mass="33117">MTQYRSLADPYLLPGWKAEWLTQLSGDVLLNVVVELKHYGTRPGPQSVGGRTVLAPTMMIQRRNGVGVPAYGYGQVLAGHIDPLLDRLRVQLTAMPHPEMINVQFASEFDTDHEFGVIEHCPLNWPEADARAVASVRYMAGYLLDGGIPAGVTFSIGCGGFDRPSFRRLHPASLAGVLDRMQFNAYNHGTARTPYDVLNRTKAWITDDLDPRWHRKPIIIAEYGTAASLGSQAAWLAGVPGAIDRMESDGRPFVEALVYFDSNPEWATLNPRPEGLQALHRAYSTTPLAPASRPALCARAR</sequence>
<keyword evidence="2" id="KW-1185">Reference proteome</keyword>
<accession>A0A1K0H123</accession>
<evidence type="ECO:0000313" key="2">
    <source>
        <dbReference type="Proteomes" id="UP000182486"/>
    </source>
</evidence>
<evidence type="ECO:0000313" key="1">
    <source>
        <dbReference type="EMBL" id="OJF15403.1"/>
    </source>
</evidence>
<dbReference type="Proteomes" id="UP000182486">
    <property type="component" value="Unassembled WGS sequence"/>
</dbReference>
<dbReference type="InterPro" id="IPR017853">
    <property type="entry name" value="GH"/>
</dbReference>
<dbReference type="RefSeq" id="WP_071803492.1">
    <property type="nucleotide sequence ID" value="NZ_MEIA01000056.1"/>
</dbReference>
<dbReference type="EMBL" id="MEIA01000056">
    <property type="protein sequence ID" value="OJF15403.1"/>
    <property type="molecule type" value="Genomic_DNA"/>
</dbReference>